<dbReference type="KEGG" id="tta:Theth_1916"/>
<dbReference type="HOGENOM" id="CLU_347755_0_0_0"/>
<dbReference type="AlphaFoldDB" id="F7YWH8"/>
<sequence precursor="true">MKGKPIVVIIFFVLFTCLVFGNYKLVRTKYFDIVFSEGLDSKAFVLSKKADEVYEKLANELNCTLKTRPKVYLVGGNDFANGYANPLTNTIVIYVNDVDPLVITPNYEDWVVFCFVHELTHLFLMNKLSTYIEPLSIFGQTVCVALQSVLTPMYLHEGLATYFETYLTGFGRGNDPLFKTYIEKAKETDVGLRYASSLTTSRWLAGGASYVQGYSLLKKIEEDYSHQKVVELVERFSENPLRPFGITLKETVGKEFLGSWLEKDKRVGKNQDFSKLFLWPSKVDLNAWRIYYVAQKYSSQEALYYCDALSKEEFKVLDLQNCVSFSVSKSGKVAVARYVSAGNSVVSQLYVHSGTTFKLPVQNIVDLDWINDHKLVLIRQQNGSRFIDVYDLLQRKITRIFGPYENLIPLQITADERRIIFTGKVETNIGLFMLNSDGKLYKLDCDGNAKLSPKLVEDKLYFCAENFDKIQVFMLDLNDMTLWNLGGQDFVSAVVYENEVFGVQIVPGGYRFASQPVEPSFVRNLRWIEFDQLFPQESFVLDAEKYFDLLKYRFWFPVGYFDETGWFLGTLIGFWNDAVDETLFLQVGWSDFGPSFKVDVTFDKAADLYFSYAFSPKDQTLNGQFAVPLYLNRGLKNEVVLTKFGVTLKAEQGFEPLLSCKYSIGTVGGKIHGLSVPEIELWLNLMPKPNVGFSRSFLLVNSLVMFAVNTDFETLKYVWNLTLPRLRFNLGSKDGFWNMDGMNLSFGCITEINRLYEFGFDGYVKTTFYFDFLYQIPMPVFIMVGVKDNKPYFRIGIENILNALRVRKKAML</sequence>
<evidence type="ECO:0000313" key="1">
    <source>
        <dbReference type="EMBL" id="AEH51957.1"/>
    </source>
</evidence>
<reference evidence="1 2" key="1">
    <citation type="submission" date="2010-11" db="EMBL/GenBank/DDBJ databases">
        <title>The complete genome of Thermotoga thermarum DSM 5069.</title>
        <authorList>
            <consortium name="US DOE Joint Genome Institute (JGI-PGF)"/>
            <person name="Lucas S."/>
            <person name="Copeland A."/>
            <person name="Lapidus A."/>
            <person name="Bruce D."/>
            <person name="Goodwin L."/>
            <person name="Pitluck S."/>
            <person name="Kyrpides N."/>
            <person name="Mavromatis K."/>
            <person name="Ivanova N."/>
            <person name="Zeytun A."/>
            <person name="Brettin T."/>
            <person name="Detter J.C."/>
            <person name="Tapia R."/>
            <person name="Han C."/>
            <person name="Land M."/>
            <person name="Hauser L."/>
            <person name="Markowitz V."/>
            <person name="Cheng J.-F."/>
            <person name="Hugenholtz P."/>
            <person name="Woyke T."/>
            <person name="Wu D."/>
            <person name="Spring S."/>
            <person name="Schroeder M."/>
            <person name="Brambilla E."/>
            <person name="Klenk H.-P."/>
            <person name="Eisen J.A."/>
        </authorList>
    </citation>
    <scope>NUCLEOTIDE SEQUENCE [LARGE SCALE GENOMIC DNA]</scope>
    <source>
        <strain evidence="1 2">DSM 5069</strain>
    </source>
</reference>
<proteinExistence type="predicted"/>
<dbReference type="SUPFAM" id="SSF69304">
    <property type="entry name" value="Tricorn protease N-terminal domain"/>
    <property type="match status" value="1"/>
</dbReference>
<evidence type="ECO:0000313" key="2">
    <source>
        <dbReference type="Proteomes" id="UP000006804"/>
    </source>
</evidence>
<dbReference type="STRING" id="688269.Theth_1916"/>
<dbReference type="eggNOG" id="COG0823">
    <property type="taxonomic scope" value="Bacteria"/>
</dbReference>
<dbReference type="PATRIC" id="fig|688269.3.peg.1975"/>
<organism evidence="1 2">
    <name type="scientific">Pseudothermotoga thermarum DSM 5069</name>
    <dbReference type="NCBI Taxonomy" id="688269"/>
    <lineage>
        <taxon>Bacteria</taxon>
        <taxon>Thermotogati</taxon>
        <taxon>Thermotogota</taxon>
        <taxon>Thermotogae</taxon>
        <taxon>Thermotogales</taxon>
        <taxon>Thermotogaceae</taxon>
        <taxon>Pseudothermotoga</taxon>
    </lineage>
</organism>
<keyword evidence="2" id="KW-1185">Reference proteome</keyword>
<dbReference type="EMBL" id="CP002351">
    <property type="protein sequence ID" value="AEH51957.1"/>
    <property type="molecule type" value="Genomic_DNA"/>
</dbReference>
<protein>
    <submittedName>
        <fullName evidence="1">Uncharacterized protein</fullName>
    </submittedName>
</protein>
<name>F7YWH8_9THEM</name>
<dbReference type="Proteomes" id="UP000006804">
    <property type="component" value="Chromosome"/>
</dbReference>
<accession>F7YWH8</accession>
<dbReference type="RefSeq" id="WP_013933164.1">
    <property type="nucleotide sequence ID" value="NC_015707.1"/>
</dbReference>
<gene>
    <name evidence="1" type="ORF">Theth_1916</name>
</gene>